<evidence type="ECO:0000256" key="4">
    <source>
        <dbReference type="SAM" id="MobiDB-lite"/>
    </source>
</evidence>
<gene>
    <name evidence="6" type="ORF">OEA41_002629</name>
</gene>
<comment type="caution">
    <text evidence="6">The sequence shown here is derived from an EMBL/GenBank/DDBJ whole genome shotgun (WGS) entry which is preliminary data.</text>
</comment>
<feature type="region of interest" description="Disordered" evidence="4">
    <location>
        <begin position="14"/>
        <end position="34"/>
    </location>
</feature>
<evidence type="ECO:0000256" key="3">
    <source>
        <dbReference type="ARBA" id="ARBA00035112"/>
    </source>
</evidence>
<sequence length="263" mass="28531">MLPSLHIYRPISPSADGDWHEKPSSTASSSSSVTDGDSALPFFEYAHLPHATHPFRPLLCTLGYLLAATAFAATTLFFVIHPARGPSPIPVFPTQTLIFHPEPAYAAPASPSSDALWDANLPSGKGFVLLEDAGQYSLPPGLPSAGGNATGVYGVTWTHEYHCLKLIRMEFWNALDGISRLYGGDKAQPPLDIMDVRRLHHVQVSSAMGALHGLHTPADHVPRGHDCRVGSAIPRRAGQRAPYRWVWRAAYVHKMGESMAKSV</sequence>
<dbReference type="EMBL" id="JASNWA010000008">
    <property type="protein sequence ID" value="KAK3170548.1"/>
    <property type="molecule type" value="Genomic_DNA"/>
</dbReference>
<reference evidence="6" key="1">
    <citation type="submission" date="2022-11" db="EMBL/GenBank/DDBJ databases">
        <title>Chromosomal genome sequence assembly and mating type (MAT) locus characterization of the leprose asexual lichenized fungus Lepraria neglecta (Nyl.) Erichsen.</title>
        <authorList>
            <person name="Allen J.L."/>
            <person name="Pfeffer B."/>
        </authorList>
    </citation>
    <scope>NUCLEOTIDE SEQUENCE</scope>
    <source>
        <strain evidence="6">Allen 5258</strain>
    </source>
</reference>
<protein>
    <submittedName>
        <fullName evidence="6">Uncharacterized protein</fullName>
    </submittedName>
</protein>
<evidence type="ECO:0000313" key="6">
    <source>
        <dbReference type="EMBL" id="KAK3170548.1"/>
    </source>
</evidence>
<name>A0AAE0DKU1_9LECA</name>
<dbReference type="Proteomes" id="UP001276659">
    <property type="component" value="Unassembled WGS sequence"/>
</dbReference>
<organism evidence="6 7">
    <name type="scientific">Lepraria neglecta</name>
    <dbReference type="NCBI Taxonomy" id="209136"/>
    <lineage>
        <taxon>Eukaryota</taxon>
        <taxon>Fungi</taxon>
        <taxon>Dikarya</taxon>
        <taxon>Ascomycota</taxon>
        <taxon>Pezizomycotina</taxon>
        <taxon>Lecanoromycetes</taxon>
        <taxon>OSLEUM clade</taxon>
        <taxon>Lecanoromycetidae</taxon>
        <taxon>Lecanorales</taxon>
        <taxon>Lecanorineae</taxon>
        <taxon>Stereocaulaceae</taxon>
        <taxon>Lepraria</taxon>
    </lineage>
</organism>
<evidence type="ECO:0000256" key="1">
    <source>
        <dbReference type="ARBA" id="ARBA00004685"/>
    </source>
</evidence>
<dbReference type="Pfam" id="PF11807">
    <property type="entry name" value="UstYa"/>
    <property type="match status" value="1"/>
</dbReference>
<evidence type="ECO:0000313" key="7">
    <source>
        <dbReference type="Proteomes" id="UP001276659"/>
    </source>
</evidence>
<comment type="pathway">
    <text evidence="1">Mycotoxin biosynthesis.</text>
</comment>
<dbReference type="AlphaFoldDB" id="A0AAE0DKU1"/>
<dbReference type="GO" id="GO:0016491">
    <property type="term" value="F:oxidoreductase activity"/>
    <property type="evidence" value="ECO:0007669"/>
    <property type="project" value="UniProtKB-KW"/>
</dbReference>
<evidence type="ECO:0000256" key="5">
    <source>
        <dbReference type="SAM" id="Phobius"/>
    </source>
</evidence>
<keyword evidence="7" id="KW-1185">Reference proteome</keyword>
<accession>A0AAE0DKU1</accession>
<dbReference type="InterPro" id="IPR021765">
    <property type="entry name" value="UstYa-like"/>
</dbReference>
<dbReference type="PANTHER" id="PTHR33365">
    <property type="entry name" value="YALI0B05434P"/>
    <property type="match status" value="1"/>
</dbReference>
<keyword evidence="5" id="KW-0812">Transmembrane</keyword>
<comment type="similarity">
    <text evidence="3">Belongs to the ustYa family.</text>
</comment>
<proteinExistence type="inferred from homology"/>
<keyword evidence="5" id="KW-1133">Transmembrane helix</keyword>
<evidence type="ECO:0000256" key="2">
    <source>
        <dbReference type="ARBA" id="ARBA00023002"/>
    </source>
</evidence>
<feature type="transmembrane region" description="Helical" evidence="5">
    <location>
        <begin position="58"/>
        <end position="80"/>
    </location>
</feature>
<dbReference type="PANTHER" id="PTHR33365:SF11">
    <property type="entry name" value="TAT PATHWAY SIGNAL SEQUENCE"/>
    <property type="match status" value="1"/>
</dbReference>
<dbReference type="GO" id="GO:0043386">
    <property type="term" value="P:mycotoxin biosynthetic process"/>
    <property type="evidence" value="ECO:0007669"/>
    <property type="project" value="InterPro"/>
</dbReference>
<feature type="compositionally biased region" description="Low complexity" evidence="4">
    <location>
        <begin position="24"/>
        <end position="34"/>
    </location>
</feature>
<keyword evidence="2" id="KW-0560">Oxidoreductase</keyword>
<keyword evidence="5" id="KW-0472">Membrane</keyword>